<keyword evidence="1" id="KW-0812">Transmembrane</keyword>
<evidence type="ECO:0000256" key="1">
    <source>
        <dbReference type="SAM" id="Phobius"/>
    </source>
</evidence>
<dbReference type="InterPro" id="IPR005185">
    <property type="entry name" value="YccF"/>
</dbReference>
<feature type="transmembrane region" description="Helical" evidence="1">
    <location>
        <begin position="15"/>
        <end position="42"/>
    </location>
</feature>
<evidence type="ECO:0000313" key="3">
    <source>
        <dbReference type="EMBL" id="GAA2639180.1"/>
    </source>
</evidence>
<sequence>MKTILNVIWLVLSGFWLFLGYLFAGVLLCITIIGIPFGIVLLRAASRSGQLALR</sequence>
<name>A0ABP6DC86_9ACTN</name>
<keyword evidence="1" id="KW-1133">Transmembrane helix</keyword>
<protein>
    <recommendedName>
        <fullName evidence="2">Inner membrane component domain-containing protein</fullName>
    </recommendedName>
</protein>
<accession>A0ABP6DC86</accession>
<dbReference type="InterPro" id="IPR052937">
    <property type="entry name" value="Inner_membrane_protein"/>
</dbReference>
<reference evidence="4" key="1">
    <citation type="journal article" date="2019" name="Int. J. Syst. Evol. Microbiol.">
        <title>The Global Catalogue of Microorganisms (GCM) 10K type strain sequencing project: providing services to taxonomists for standard genome sequencing and annotation.</title>
        <authorList>
            <consortium name="The Broad Institute Genomics Platform"/>
            <consortium name="The Broad Institute Genome Sequencing Center for Infectious Disease"/>
            <person name="Wu L."/>
            <person name="Ma J."/>
        </authorList>
    </citation>
    <scope>NUCLEOTIDE SEQUENCE [LARGE SCALE GENOMIC DNA]</scope>
    <source>
        <strain evidence="4">JCM 4524</strain>
    </source>
</reference>
<organism evidence="3 4">
    <name type="scientific">Streptomyces vastus</name>
    <dbReference type="NCBI Taxonomy" id="285451"/>
    <lineage>
        <taxon>Bacteria</taxon>
        <taxon>Bacillati</taxon>
        <taxon>Actinomycetota</taxon>
        <taxon>Actinomycetes</taxon>
        <taxon>Kitasatosporales</taxon>
        <taxon>Streptomycetaceae</taxon>
        <taxon>Streptomyces</taxon>
    </lineage>
</organism>
<dbReference type="PANTHER" id="PTHR42903">
    <property type="entry name" value="INNER MEMBRANE PROTEIN YCCF"/>
    <property type="match status" value="1"/>
</dbReference>
<dbReference type="EMBL" id="BAAASJ010000036">
    <property type="protein sequence ID" value="GAA2639180.1"/>
    <property type="molecule type" value="Genomic_DNA"/>
</dbReference>
<feature type="domain" description="Inner membrane component" evidence="2">
    <location>
        <begin position="4"/>
        <end position="45"/>
    </location>
</feature>
<dbReference type="Pfam" id="PF03733">
    <property type="entry name" value="YccF"/>
    <property type="match status" value="1"/>
</dbReference>
<keyword evidence="4" id="KW-1185">Reference proteome</keyword>
<evidence type="ECO:0000259" key="2">
    <source>
        <dbReference type="Pfam" id="PF03733"/>
    </source>
</evidence>
<gene>
    <name evidence="3" type="ORF">GCM10010307_38280</name>
</gene>
<keyword evidence="1" id="KW-0472">Membrane</keyword>
<comment type="caution">
    <text evidence="3">The sequence shown here is derived from an EMBL/GenBank/DDBJ whole genome shotgun (WGS) entry which is preliminary data.</text>
</comment>
<evidence type="ECO:0000313" key="4">
    <source>
        <dbReference type="Proteomes" id="UP001500151"/>
    </source>
</evidence>
<proteinExistence type="predicted"/>
<dbReference type="Proteomes" id="UP001500151">
    <property type="component" value="Unassembled WGS sequence"/>
</dbReference>
<dbReference type="PANTHER" id="PTHR42903:SF1">
    <property type="entry name" value="INNER MEMBRANE PROTEIN YCCF"/>
    <property type="match status" value="1"/>
</dbReference>